<dbReference type="eggNOG" id="KOG0173">
    <property type="taxonomic scope" value="Eukaryota"/>
</dbReference>
<dbReference type="PANTHER" id="PTHR32194">
    <property type="entry name" value="METALLOPROTEASE TLDD"/>
    <property type="match status" value="1"/>
</dbReference>
<dbReference type="PRINTS" id="PR00141">
    <property type="entry name" value="PROTEASOME"/>
</dbReference>
<dbReference type="GO" id="GO:0005737">
    <property type="term" value="C:cytoplasm"/>
    <property type="evidence" value="ECO:0007669"/>
    <property type="project" value="UniProtKB-SubCell"/>
</dbReference>
<sequence>MDYVDAYEQEQITFEAKSKAPADLDALVKSNAFKTGTTICGVIAKDCVVLAADMRATMGSTVSDKHCFKLHRIYCNLWCAGAGVAADLDHITMNLSAELHVFARQIGSLPRVETCVTRLCNQLFKYQGFLKTALIVGGVNPTGEMSLWYVSPDGYSHSLPYMAMGSGGLYANSMLEAGYKKDMDREQAKELCADAIQAGVMNDLASGTGVNLVVLSLNDPWNPVLTRKYRMPVLGDKVPYTRPPFTLGQTKVLKEIVREIRPFKPDQICEFLS</sequence>
<dbReference type="PROSITE" id="PS00854">
    <property type="entry name" value="PROTEASOME_BETA_1"/>
    <property type="match status" value="1"/>
</dbReference>
<dbReference type="RefSeq" id="XP_011130802.1">
    <property type="nucleotide sequence ID" value="XM_011132500.1"/>
</dbReference>
<name>A0A023B5L0_GRENI</name>
<accession>A0A023B5L0</accession>
<reference evidence="10" key="1">
    <citation type="submission" date="2013-12" db="EMBL/GenBank/DDBJ databases">
        <authorList>
            <person name="Omoto C.K."/>
            <person name="Sibley D."/>
            <person name="Venepally P."/>
            <person name="Hadjithomas M."/>
            <person name="Karamycheva S."/>
            <person name="Brunk B."/>
            <person name="Roos D."/>
            <person name="Caler E."/>
            <person name="Lorenzi H."/>
        </authorList>
    </citation>
    <scope>NUCLEOTIDE SEQUENCE</scope>
</reference>
<dbReference type="InterPro" id="IPR016050">
    <property type="entry name" value="Proteasome_bsu_CS"/>
</dbReference>
<feature type="active site" description="Nucleophile" evidence="8">
    <location>
        <position position="37"/>
    </location>
</feature>
<keyword evidence="4" id="KW-0888">Threonine protease</keyword>
<dbReference type="InterPro" id="IPR001353">
    <property type="entry name" value="Proteasome_sua/b"/>
</dbReference>
<comment type="similarity">
    <text evidence="9">Belongs to the peptidase T1B family.</text>
</comment>
<keyword evidence="11" id="KW-1185">Reference proteome</keyword>
<evidence type="ECO:0000256" key="3">
    <source>
        <dbReference type="ARBA" id="ARBA00022670"/>
    </source>
</evidence>
<dbReference type="InterPro" id="IPR000243">
    <property type="entry name" value="Pept_T1A_subB"/>
</dbReference>
<dbReference type="OrthoDB" id="429533at2759"/>
<keyword evidence="7 9" id="KW-0539">Nucleus</keyword>
<keyword evidence="2 9" id="KW-0963">Cytoplasm</keyword>
<dbReference type="Gene3D" id="3.60.20.10">
    <property type="entry name" value="Glutamine Phosphoribosylpyrophosphate, subunit 1, domain 1"/>
    <property type="match status" value="1"/>
</dbReference>
<protein>
    <recommendedName>
        <fullName evidence="9">Proteasome subunit beta</fullName>
    </recommendedName>
</protein>
<dbReference type="GO" id="GO:0051603">
    <property type="term" value="P:proteolysis involved in protein catabolic process"/>
    <property type="evidence" value="ECO:0007669"/>
    <property type="project" value="InterPro"/>
</dbReference>
<dbReference type="AlphaFoldDB" id="A0A023B5L0"/>
<comment type="subcellular location">
    <subcellularLocation>
        <location evidence="9">Cytoplasm</location>
    </subcellularLocation>
    <subcellularLocation>
        <location evidence="9">Nucleus</location>
    </subcellularLocation>
</comment>
<dbReference type="Pfam" id="PF00227">
    <property type="entry name" value="Proteasome"/>
    <property type="match status" value="1"/>
</dbReference>
<dbReference type="InterPro" id="IPR023333">
    <property type="entry name" value="Proteasome_suB-type"/>
</dbReference>
<dbReference type="VEuPathDB" id="CryptoDB:GNI_089520"/>
<keyword evidence="5 10" id="KW-0378">Hydrolase</keyword>
<comment type="subunit">
    <text evidence="9">Component of the proteasome complex.</text>
</comment>
<evidence type="ECO:0000256" key="1">
    <source>
        <dbReference type="ARBA" id="ARBA00001198"/>
    </source>
</evidence>
<evidence type="ECO:0000313" key="11">
    <source>
        <dbReference type="Proteomes" id="UP000019763"/>
    </source>
</evidence>
<dbReference type="GO" id="GO:0005634">
    <property type="term" value="C:nucleus"/>
    <property type="evidence" value="ECO:0007669"/>
    <property type="project" value="UniProtKB-SubCell"/>
</dbReference>
<dbReference type="GO" id="GO:0005839">
    <property type="term" value="C:proteasome core complex"/>
    <property type="evidence" value="ECO:0007669"/>
    <property type="project" value="InterPro"/>
</dbReference>
<comment type="function">
    <text evidence="9">Component of the proteasome, a multicatalytic proteinase complex which is characterized by its ability to cleave peptides with Arg, Phe, Tyr, Leu, and Glu adjacent to the leaving group at neutral or slightly basic pH. The proteasome has an ATP-dependent proteolytic activity.</text>
</comment>
<dbReference type="OMA" id="KQHLFRH"/>
<dbReference type="GO" id="GO:0004298">
    <property type="term" value="F:threonine-type endopeptidase activity"/>
    <property type="evidence" value="ECO:0007669"/>
    <property type="project" value="UniProtKB-KW"/>
</dbReference>
<dbReference type="Proteomes" id="UP000019763">
    <property type="component" value="Unassembled WGS sequence"/>
</dbReference>
<evidence type="ECO:0000256" key="6">
    <source>
        <dbReference type="ARBA" id="ARBA00022942"/>
    </source>
</evidence>
<organism evidence="10 11">
    <name type="scientific">Gregarina niphandrodes</name>
    <name type="common">Septate eugregarine</name>
    <dbReference type="NCBI Taxonomy" id="110365"/>
    <lineage>
        <taxon>Eukaryota</taxon>
        <taxon>Sar</taxon>
        <taxon>Alveolata</taxon>
        <taxon>Apicomplexa</taxon>
        <taxon>Conoidasida</taxon>
        <taxon>Gregarinasina</taxon>
        <taxon>Eugregarinorida</taxon>
        <taxon>Gregarinidae</taxon>
        <taxon>Gregarina</taxon>
    </lineage>
</organism>
<evidence type="ECO:0000256" key="5">
    <source>
        <dbReference type="ARBA" id="ARBA00022801"/>
    </source>
</evidence>
<dbReference type="SUPFAM" id="SSF56235">
    <property type="entry name" value="N-terminal nucleophile aminohydrolases (Ntn hydrolases)"/>
    <property type="match status" value="1"/>
</dbReference>
<gene>
    <name evidence="10" type="ORF">GNI_089520</name>
</gene>
<dbReference type="InterPro" id="IPR029055">
    <property type="entry name" value="Ntn_hydrolases_N"/>
</dbReference>
<evidence type="ECO:0000256" key="2">
    <source>
        <dbReference type="ARBA" id="ARBA00022490"/>
    </source>
</evidence>
<dbReference type="PROSITE" id="PS51476">
    <property type="entry name" value="PROTEASOME_BETA_2"/>
    <property type="match status" value="1"/>
</dbReference>
<comment type="catalytic activity">
    <reaction evidence="1">
        <text>Cleavage of peptide bonds with very broad specificity.</text>
        <dbReference type="EC" id="3.4.25.1"/>
    </reaction>
</comment>
<evidence type="ECO:0000256" key="7">
    <source>
        <dbReference type="ARBA" id="ARBA00023242"/>
    </source>
</evidence>
<dbReference type="EMBL" id="AFNH02000669">
    <property type="protein sequence ID" value="EZG61149.1"/>
    <property type="molecule type" value="Genomic_DNA"/>
</dbReference>
<proteinExistence type="inferred from homology"/>
<keyword evidence="6 9" id="KW-0647">Proteasome</keyword>
<evidence type="ECO:0000313" key="10">
    <source>
        <dbReference type="EMBL" id="EZG61149.1"/>
    </source>
</evidence>
<dbReference type="PANTHER" id="PTHR32194:SF4">
    <property type="entry name" value="PROTEASOME SUBUNIT BETA TYPE-7"/>
    <property type="match status" value="1"/>
</dbReference>
<keyword evidence="3" id="KW-0645">Protease</keyword>
<dbReference type="GeneID" id="22913216"/>
<evidence type="ECO:0000256" key="4">
    <source>
        <dbReference type="ARBA" id="ARBA00022698"/>
    </source>
</evidence>
<comment type="caution">
    <text evidence="10">The sequence shown here is derived from an EMBL/GenBank/DDBJ whole genome shotgun (WGS) entry which is preliminary data.</text>
</comment>
<evidence type="ECO:0000256" key="8">
    <source>
        <dbReference type="PIRSR" id="PIRSR600243-1"/>
    </source>
</evidence>
<evidence type="ECO:0000256" key="9">
    <source>
        <dbReference type="RuleBase" id="RU004203"/>
    </source>
</evidence>